<evidence type="ECO:0000313" key="3">
    <source>
        <dbReference type="Proteomes" id="UP000663879"/>
    </source>
</evidence>
<feature type="region of interest" description="Disordered" evidence="1">
    <location>
        <begin position="56"/>
        <end position="89"/>
    </location>
</feature>
<dbReference type="EMBL" id="CAJNOC010001115">
    <property type="protein sequence ID" value="CAF0836219.1"/>
    <property type="molecule type" value="Genomic_DNA"/>
</dbReference>
<accession>A0A813UZS8</accession>
<dbReference type="AlphaFoldDB" id="A0A813UZS8"/>
<evidence type="ECO:0000313" key="2">
    <source>
        <dbReference type="EMBL" id="CAF0836219.1"/>
    </source>
</evidence>
<evidence type="ECO:0000256" key="1">
    <source>
        <dbReference type="SAM" id="MobiDB-lite"/>
    </source>
</evidence>
<sequence length="89" mass="10529">MNLKVPTSILNYDLSRMRSNQKNLVLILMILREWLNNEVDDPVYYMLSDSEIIQETKALSSNEEPKMIDEESDQENETIKKKRDFKCDS</sequence>
<feature type="compositionally biased region" description="Basic residues" evidence="1">
    <location>
        <begin position="80"/>
        <end position="89"/>
    </location>
</feature>
<keyword evidence="3" id="KW-1185">Reference proteome</keyword>
<proteinExistence type="predicted"/>
<organism evidence="2 3">
    <name type="scientific">Brachionus calyciflorus</name>
    <dbReference type="NCBI Taxonomy" id="104777"/>
    <lineage>
        <taxon>Eukaryota</taxon>
        <taxon>Metazoa</taxon>
        <taxon>Spiralia</taxon>
        <taxon>Gnathifera</taxon>
        <taxon>Rotifera</taxon>
        <taxon>Eurotatoria</taxon>
        <taxon>Monogononta</taxon>
        <taxon>Pseudotrocha</taxon>
        <taxon>Ploima</taxon>
        <taxon>Brachionidae</taxon>
        <taxon>Brachionus</taxon>
    </lineage>
</organism>
<protein>
    <submittedName>
        <fullName evidence="2">Uncharacterized protein</fullName>
    </submittedName>
</protein>
<gene>
    <name evidence="2" type="ORF">OXX778_LOCUS8221</name>
</gene>
<name>A0A813UZS8_9BILA</name>
<comment type="caution">
    <text evidence="2">The sequence shown here is derived from an EMBL/GenBank/DDBJ whole genome shotgun (WGS) entry which is preliminary data.</text>
</comment>
<dbReference type="Proteomes" id="UP000663879">
    <property type="component" value="Unassembled WGS sequence"/>
</dbReference>
<dbReference type="OrthoDB" id="10198754at2759"/>
<reference evidence="2" key="1">
    <citation type="submission" date="2021-02" db="EMBL/GenBank/DDBJ databases">
        <authorList>
            <person name="Nowell W R."/>
        </authorList>
    </citation>
    <scope>NUCLEOTIDE SEQUENCE</scope>
    <source>
        <strain evidence="2">Ploen Becks lab</strain>
    </source>
</reference>